<reference evidence="1" key="1">
    <citation type="submission" date="2018-04" db="EMBL/GenBank/DDBJ databases">
        <title>Whole genome sequencing of Hypsizygus marmoreus.</title>
        <authorList>
            <person name="Choi I.-G."/>
            <person name="Min B."/>
            <person name="Kim J.-G."/>
            <person name="Kim S."/>
            <person name="Oh Y.-L."/>
            <person name="Kong W.-S."/>
            <person name="Park H."/>
            <person name="Jeong J."/>
            <person name="Song E.-S."/>
        </authorList>
    </citation>
    <scope>NUCLEOTIDE SEQUENCE [LARGE SCALE GENOMIC DNA]</scope>
    <source>
        <strain evidence="1">51987-8</strain>
    </source>
</reference>
<keyword evidence="2" id="KW-1185">Reference proteome</keyword>
<dbReference type="Proteomes" id="UP000076154">
    <property type="component" value="Unassembled WGS sequence"/>
</dbReference>
<sequence>MTEDILTQCMECQPFVCEWVLLLHVSVHWMMRLRFGCDGADVDKTQQGDARDRFNHTLHLPTDPDRRFSYIVRARLKGVPVEDEECERETHISSQHPTRQHHAHAHRWKCSAVLRHFYGETSARNVTRWQTD</sequence>
<name>A0A369JGU9_HYPMA</name>
<comment type="caution">
    <text evidence="1">The sequence shown here is derived from an EMBL/GenBank/DDBJ whole genome shotgun (WGS) entry which is preliminary data.</text>
</comment>
<evidence type="ECO:0000313" key="1">
    <source>
        <dbReference type="EMBL" id="RDB18634.1"/>
    </source>
</evidence>
<evidence type="ECO:0000313" key="2">
    <source>
        <dbReference type="Proteomes" id="UP000076154"/>
    </source>
</evidence>
<dbReference type="EMBL" id="LUEZ02000090">
    <property type="protein sequence ID" value="RDB18634.1"/>
    <property type="molecule type" value="Genomic_DNA"/>
</dbReference>
<proteinExistence type="predicted"/>
<dbReference type="AlphaFoldDB" id="A0A369JGU9"/>
<accession>A0A369JGU9</accession>
<gene>
    <name evidence="1" type="ORF">Hypma_014632</name>
</gene>
<organism evidence="1 2">
    <name type="scientific">Hypsizygus marmoreus</name>
    <name type="common">White beech mushroom</name>
    <name type="synonym">Agaricus marmoreus</name>
    <dbReference type="NCBI Taxonomy" id="39966"/>
    <lineage>
        <taxon>Eukaryota</taxon>
        <taxon>Fungi</taxon>
        <taxon>Dikarya</taxon>
        <taxon>Basidiomycota</taxon>
        <taxon>Agaricomycotina</taxon>
        <taxon>Agaricomycetes</taxon>
        <taxon>Agaricomycetidae</taxon>
        <taxon>Agaricales</taxon>
        <taxon>Tricholomatineae</taxon>
        <taxon>Lyophyllaceae</taxon>
        <taxon>Hypsizygus</taxon>
    </lineage>
</organism>
<protein>
    <submittedName>
        <fullName evidence="1">Uncharacterized protein</fullName>
    </submittedName>
</protein>
<dbReference type="InParanoid" id="A0A369JGU9"/>